<feature type="transmembrane region" description="Helical" evidence="7">
    <location>
        <begin position="149"/>
        <end position="170"/>
    </location>
</feature>
<accession>M1MLQ5</accession>
<dbReference type="SUPFAM" id="SSF161098">
    <property type="entry name" value="MetI-like"/>
    <property type="match status" value="1"/>
</dbReference>
<keyword evidence="5 7" id="KW-1133">Transmembrane helix</keyword>
<reference evidence="9 10" key="1">
    <citation type="submission" date="2013-02" db="EMBL/GenBank/DDBJ databases">
        <title>Genome sequence of Clostridium saccharoperbutylacetonicum N1-4(HMT).</title>
        <authorList>
            <person name="Poehlein A."/>
            <person name="Daniel R."/>
        </authorList>
    </citation>
    <scope>NUCLEOTIDE SEQUENCE [LARGE SCALE GENOMIC DNA]</scope>
    <source>
        <strain evidence="10">N1-4(HMT)</strain>
    </source>
</reference>
<keyword evidence="4 7" id="KW-0812">Transmembrane</keyword>
<dbReference type="InterPro" id="IPR035906">
    <property type="entry name" value="MetI-like_sf"/>
</dbReference>
<dbReference type="RefSeq" id="WP_015392027.1">
    <property type="nucleotide sequence ID" value="NZ_AOIF01000124.1"/>
</dbReference>
<evidence type="ECO:0000259" key="8">
    <source>
        <dbReference type="PROSITE" id="PS50928"/>
    </source>
</evidence>
<dbReference type="PROSITE" id="PS50928">
    <property type="entry name" value="ABC_TM1"/>
    <property type="match status" value="1"/>
</dbReference>
<dbReference type="Pfam" id="PF00528">
    <property type="entry name" value="BPD_transp_1"/>
    <property type="match status" value="1"/>
</dbReference>
<evidence type="ECO:0000256" key="6">
    <source>
        <dbReference type="ARBA" id="ARBA00023136"/>
    </source>
</evidence>
<evidence type="ECO:0000256" key="1">
    <source>
        <dbReference type="ARBA" id="ARBA00004651"/>
    </source>
</evidence>
<proteinExistence type="inferred from homology"/>
<evidence type="ECO:0000313" key="10">
    <source>
        <dbReference type="Proteomes" id="UP000011728"/>
    </source>
</evidence>
<dbReference type="Proteomes" id="UP000011728">
    <property type="component" value="Chromosome"/>
</dbReference>
<dbReference type="KEGG" id="csr:Cspa_c19400"/>
<sequence length="220" mass="23103">MDSTIEILKSELGQAALDSGKMIGTAMIISLIVGGALGLILYLTSNKLFFKNNLANSFAGFVINIIRSLPFIILLVLLLPITKIIVGSNIGPEAATVPITIAAIAFFARLSEGAFNEVDSGVIEAAISSGASLRLILFDVLIVEAFPSLIRAITVNLVSLIGYSAMAGIVGGGGIGDLAIRYGYYRYETGVMIVTVLILLVLVQAIQITGDALATKLSRK</sequence>
<feature type="transmembrane region" description="Helical" evidence="7">
    <location>
        <begin position="90"/>
        <end position="110"/>
    </location>
</feature>
<protein>
    <submittedName>
        <fullName evidence="9">Putative D-methionine transport system permease protein MetI</fullName>
    </submittedName>
</protein>
<dbReference type="GO" id="GO:0048473">
    <property type="term" value="P:D-methionine transmembrane transport"/>
    <property type="evidence" value="ECO:0007669"/>
    <property type="project" value="TreeGrafter"/>
</dbReference>
<evidence type="ECO:0000256" key="7">
    <source>
        <dbReference type="RuleBase" id="RU363032"/>
    </source>
</evidence>
<evidence type="ECO:0000256" key="4">
    <source>
        <dbReference type="ARBA" id="ARBA00022692"/>
    </source>
</evidence>
<keyword evidence="10" id="KW-1185">Reference proteome</keyword>
<dbReference type="EMBL" id="CP004121">
    <property type="protein sequence ID" value="AGF55706.1"/>
    <property type="molecule type" value="Genomic_DNA"/>
</dbReference>
<dbReference type="CDD" id="cd06261">
    <property type="entry name" value="TM_PBP2"/>
    <property type="match status" value="1"/>
</dbReference>
<keyword evidence="2 7" id="KW-0813">Transport</keyword>
<keyword evidence="6 7" id="KW-0472">Membrane</keyword>
<evidence type="ECO:0000256" key="2">
    <source>
        <dbReference type="ARBA" id="ARBA00022448"/>
    </source>
</evidence>
<dbReference type="PANTHER" id="PTHR30450:SF1">
    <property type="entry name" value="D-METHIONINE TRANSPORT SYSTEM PERMEASE PROTEIN METI-RELATED"/>
    <property type="match status" value="1"/>
</dbReference>
<organism evidence="9 10">
    <name type="scientific">Clostridium saccharoperbutylacetonicum N1-4(HMT)</name>
    <dbReference type="NCBI Taxonomy" id="931276"/>
    <lineage>
        <taxon>Bacteria</taxon>
        <taxon>Bacillati</taxon>
        <taxon>Bacillota</taxon>
        <taxon>Clostridia</taxon>
        <taxon>Eubacteriales</taxon>
        <taxon>Clostridiaceae</taxon>
        <taxon>Clostridium</taxon>
    </lineage>
</organism>
<dbReference type="Gene3D" id="1.10.3720.10">
    <property type="entry name" value="MetI-like"/>
    <property type="match status" value="1"/>
</dbReference>
<dbReference type="OrthoDB" id="9793490at2"/>
<dbReference type="InterPro" id="IPR051322">
    <property type="entry name" value="AA_ABC_Transporter_Permease"/>
</dbReference>
<dbReference type="HOGENOM" id="CLU_077375_0_1_9"/>
<name>M1MLQ5_9CLOT</name>
<dbReference type="PATRIC" id="fig|931276.5.peg.1930"/>
<feature type="transmembrane region" description="Helical" evidence="7">
    <location>
        <begin position="21"/>
        <end position="43"/>
    </location>
</feature>
<feature type="transmembrane region" description="Helical" evidence="7">
    <location>
        <begin position="55"/>
        <end position="78"/>
    </location>
</feature>
<keyword evidence="3" id="KW-1003">Cell membrane</keyword>
<dbReference type="PANTHER" id="PTHR30450">
    <property type="entry name" value="ABC TRANSPORTER PERMEASE"/>
    <property type="match status" value="1"/>
</dbReference>
<dbReference type="AlphaFoldDB" id="M1MLQ5"/>
<feature type="transmembrane region" description="Helical" evidence="7">
    <location>
        <begin position="190"/>
        <end position="214"/>
    </location>
</feature>
<feature type="transmembrane region" description="Helical" evidence="7">
    <location>
        <begin position="122"/>
        <end position="142"/>
    </location>
</feature>
<dbReference type="InterPro" id="IPR000515">
    <property type="entry name" value="MetI-like"/>
</dbReference>
<dbReference type="GO" id="GO:0005886">
    <property type="term" value="C:plasma membrane"/>
    <property type="evidence" value="ECO:0007669"/>
    <property type="project" value="UniProtKB-SubCell"/>
</dbReference>
<feature type="domain" description="ABC transmembrane type-1" evidence="8">
    <location>
        <begin position="16"/>
        <end position="210"/>
    </location>
</feature>
<dbReference type="eggNOG" id="COG2011">
    <property type="taxonomic scope" value="Bacteria"/>
</dbReference>
<evidence type="ECO:0000256" key="5">
    <source>
        <dbReference type="ARBA" id="ARBA00022989"/>
    </source>
</evidence>
<evidence type="ECO:0000256" key="3">
    <source>
        <dbReference type="ARBA" id="ARBA00022475"/>
    </source>
</evidence>
<gene>
    <name evidence="9" type="primary">metI2</name>
    <name evidence="9" type="ORF">Cspa_c19400</name>
</gene>
<comment type="similarity">
    <text evidence="7">Belongs to the binding-protein-dependent transport system permease family.</text>
</comment>
<evidence type="ECO:0000313" key="9">
    <source>
        <dbReference type="EMBL" id="AGF55706.1"/>
    </source>
</evidence>
<comment type="subcellular location">
    <subcellularLocation>
        <location evidence="1 7">Cell membrane</location>
        <topology evidence="1 7">Multi-pass membrane protein</topology>
    </subcellularLocation>
</comment>